<keyword evidence="3" id="KW-1003">Cell membrane</keyword>
<evidence type="ECO:0000256" key="7">
    <source>
        <dbReference type="SAM" id="Phobius"/>
    </source>
</evidence>
<dbReference type="EMBL" id="MKIN01000021">
    <property type="protein sequence ID" value="OLP50057.1"/>
    <property type="molecule type" value="Genomic_DNA"/>
</dbReference>
<feature type="transmembrane region" description="Helical" evidence="7">
    <location>
        <begin position="75"/>
        <end position="98"/>
    </location>
</feature>
<dbReference type="Pfam" id="PF07681">
    <property type="entry name" value="DoxX"/>
    <property type="match status" value="1"/>
</dbReference>
<gene>
    <name evidence="9" type="ORF">BJF91_11990</name>
    <name evidence="8" type="ORF">GGQ71_003109</name>
</gene>
<evidence type="ECO:0000313" key="9">
    <source>
        <dbReference type="EMBL" id="OLP50057.1"/>
    </source>
</evidence>
<name>A0A1Q9A672_9HYPH</name>
<dbReference type="Proteomes" id="UP000185598">
    <property type="component" value="Unassembled WGS sequence"/>
</dbReference>
<dbReference type="OrthoDB" id="9810206at2"/>
<evidence type="ECO:0000256" key="4">
    <source>
        <dbReference type="ARBA" id="ARBA00022692"/>
    </source>
</evidence>
<dbReference type="PANTHER" id="PTHR33452">
    <property type="entry name" value="OXIDOREDUCTASE CATD-RELATED"/>
    <property type="match status" value="1"/>
</dbReference>
<feature type="transmembrane region" description="Helical" evidence="7">
    <location>
        <begin position="48"/>
        <end position="68"/>
    </location>
</feature>
<feature type="transmembrane region" description="Helical" evidence="7">
    <location>
        <begin position="7"/>
        <end position="28"/>
    </location>
</feature>
<dbReference type="Proteomes" id="UP000544107">
    <property type="component" value="Unassembled WGS sequence"/>
</dbReference>
<dbReference type="PANTHER" id="PTHR33452:SF1">
    <property type="entry name" value="INNER MEMBRANE PROTEIN YPHA-RELATED"/>
    <property type="match status" value="1"/>
</dbReference>
<keyword evidence="4 7" id="KW-0812">Transmembrane</keyword>
<reference evidence="8 11" key="2">
    <citation type="submission" date="2020-08" db="EMBL/GenBank/DDBJ databases">
        <title>Genomic Encyclopedia of Type Strains, Phase IV (KMG-IV): sequencing the most valuable type-strain genomes for metagenomic binning, comparative biology and taxonomic classification.</title>
        <authorList>
            <person name="Goeker M."/>
        </authorList>
    </citation>
    <scope>NUCLEOTIDE SEQUENCE [LARGE SCALE GENOMIC DNA]</scope>
    <source>
        <strain evidence="8 11">DSM 100021</strain>
    </source>
</reference>
<dbReference type="InterPro" id="IPR032808">
    <property type="entry name" value="DoxX"/>
</dbReference>
<evidence type="ECO:0000313" key="8">
    <source>
        <dbReference type="EMBL" id="MBB4008829.1"/>
    </source>
</evidence>
<reference evidence="9 10" key="1">
    <citation type="submission" date="2016-09" db="EMBL/GenBank/DDBJ databases">
        <title>Rhizobium oryziradicis sp. nov., isolated from the root of rice.</title>
        <authorList>
            <person name="Zhao J."/>
            <person name="Zhang X."/>
        </authorList>
    </citation>
    <scope>NUCLEOTIDE SEQUENCE [LARGE SCALE GENOMIC DNA]</scope>
    <source>
        <strain evidence="9 10">14971</strain>
    </source>
</reference>
<protein>
    <submittedName>
        <fullName evidence="8">Putative oxidoreductase</fullName>
    </submittedName>
</protein>
<keyword evidence="5 7" id="KW-1133">Transmembrane helix</keyword>
<evidence type="ECO:0000256" key="6">
    <source>
        <dbReference type="ARBA" id="ARBA00023136"/>
    </source>
</evidence>
<evidence type="ECO:0000313" key="10">
    <source>
        <dbReference type="Proteomes" id="UP000185598"/>
    </source>
</evidence>
<keyword evidence="10" id="KW-1185">Reference proteome</keyword>
<feature type="transmembrane region" description="Helical" evidence="7">
    <location>
        <begin position="118"/>
        <end position="137"/>
    </location>
</feature>
<organism evidence="9 10">
    <name type="scientific">Allorhizobium taibaishanense</name>
    <dbReference type="NCBI Taxonomy" id="887144"/>
    <lineage>
        <taxon>Bacteria</taxon>
        <taxon>Pseudomonadati</taxon>
        <taxon>Pseudomonadota</taxon>
        <taxon>Alphaproteobacteria</taxon>
        <taxon>Hyphomicrobiales</taxon>
        <taxon>Rhizobiaceae</taxon>
        <taxon>Rhizobium/Agrobacterium group</taxon>
        <taxon>Allorhizobium</taxon>
    </lineage>
</organism>
<comment type="similarity">
    <text evidence="2">Belongs to the DoxX family.</text>
</comment>
<evidence type="ECO:0000256" key="5">
    <source>
        <dbReference type="ARBA" id="ARBA00022989"/>
    </source>
</evidence>
<evidence type="ECO:0000256" key="1">
    <source>
        <dbReference type="ARBA" id="ARBA00004651"/>
    </source>
</evidence>
<dbReference type="InterPro" id="IPR051907">
    <property type="entry name" value="DoxX-like_oxidoreductase"/>
</dbReference>
<evidence type="ECO:0000256" key="2">
    <source>
        <dbReference type="ARBA" id="ARBA00006679"/>
    </source>
</evidence>
<comment type="subcellular location">
    <subcellularLocation>
        <location evidence="1">Cell membrane</location>
        <topology evidence="1">Multi-pass membrane protein</topology>
    </subcellularLocation>
</comment>
<comment type="caution">
    <text evidence="9">The sequence shown here is derived from an EMBL/GenBank/DDBJ whole genome shotgun (WGS) entry which is preliminary data.</text>
</comment>
<sequence length="148" mass="15201">MSNTSNAIMLIARILLSVIFILSGFGKLADPAGTAGMIAGAGLPAANVLTYLAGIFELVTGLCVLVGFQTKIVGWALALFCVFTAVMFHSGQIAVPGWPDAALGLINTLNSIMMMKNFTLAGAYILLATVGAGAYSLDARRGAKAAFA</sequence>
<dbReference type="STRING" id="887144.BJF91_11990"/>
<keyword evidence="6 7" id="KW-0472">Membrane</keyword>
<proteinExistence type="inferred from homology"/>
<dbReference type="AlphaFoldDB" id="A0A1Q9A672"/>
<dbReference type="EMBL" id="JACIED010000003">
    <property type="protein sequence ID" value="MBB4008829.1"/>
    <property type="molecule type" value="Genomic_DNA"/>
</dbReference>
<dbReference type="RefSeq" id="WP_075613950.1">
    <property type="nucleotide sequence ID" value="NZ_JACIED010000003.1"/>
</dbReference>
<dbReference type="GO" id="GO:0005886">
    <property type="term" value="C:plasma membrane"/>
    <property type="evidence" value="ECO:0007669"/>
    <property type="project" value="UniProtKB-SubCell"/>
</dbReference>
<evidence type="ECO:0000313" key="11">
    <source>
        <dbReference type="Proteomes" id="UP000544107"/>
    </source>
</evidence>
<accession>A0A1Q9A672</accession>
<evidence type="ECO:0000256" key="3">
    <source>
        <dbReference type="ARBA" id="ARBA00022475"/>
    </source>
</evidence>